<reference evidence="4 5" key="1">
    <citation type="submission" date="2015-08" db="EMBL/GenBank/DDBJ databases">
        <authorList>
            <person name="Babu N.S."/>
            <person name="Beckwith C.J."/>
            <person name="Beseler K.G."/>
            <person name="Brison A."/>
            <person name="Carone J.V."/>
            <person name="Caskin T.P."/>
            <person name="Diamond M."/>
            <person name="Durham M.E."/>
            <person name="Foxe J.M."/>
            <person name="Go M."/>
            <person name="Henderson B.A."/>
            <person name="Jones I.B."/>
            <person name="McGettigan J.A."/>
            <person name="Micheletti S.J."/>
            <person name="Nasrallah M.E."/>
            <person name="Ortiz D."/>
            <person name="Piller C.R."/>
            <person name="Privatt S.R."/>
            <person name="Schneider S.L."/>
            <person name="Sharp S."/>
            <person name="Smith T.C."/>
            <person name="Stanton J.D."/>
            <person name="Ullery H.E."/>
            <person name="Wilson R.J."/>
            <person name="Serrano M.G."/>
            <person name="Buck G."/>
            <person name="Lee V."/>
            <person name="Wang Y."/>
            <person name="Carvalho R."/>
            <person name="Voegtly L."/>
            <person name="Shi R."/>
            <person name="Duckworth R."/>
            <person name="Johnson A."/>
            <person name="Loviza R."/>
            <person name="Walstead R."/>
            <person name="Shah Z."/>
            <person name="Kiflezghi M."/>
            <person name="Wade K."/>
            <person name="Ball S.L."/>
            <person name="Bradley K.W."/>
            <person name="Asai D.J."/>
            <person name="Bowman C.A."/>
            <person name="Russell D.A."/>
            <person name="Pope W.H."/>
            <person name="Jacobs-Sera D."/>
            <person name="Hendrix R.W."/>
            <person name="Hatfull G.F."/>
        </authorList>
    </citation>
    <scope>NUCLEOTIDE SEQUENCE [LARGE SCALE GENOMIC DNA]</scope>
    <source>
        <strain evidence="4 5">DSM 27710</strain>
    </source>
</reference>
<evidence type="ECO:0000256" key="2">
    <source>
        <dbReference type="SAM" id="Phobius"/>
    </source>
</evidence>
<dbReference type="PATRIC" id="fig|1391653.3.peg.978"/>
<organism evidence="4 5">
    <name type="scientific">Vulgatibacter incomptus</name>
    <dbReference type="NCBI Taxonomy" id="1391653"/>
    <lineage>
        <taxon>Bacteria</taxon>
        <taxon>Pseudomonadati</taxon>
        <taxon>Myxococcota</taxon>
        <taxon>Myxococcia</taxon>
        <taxon>Myxococcales</taxon>
        <taxon>Cystobacterineae</taxon>
        <taxon>Vulgatibacteraceae</taxon>
        <taxon>Vulgatibacter</taxon>
    </lineage>
</organism>
<dbReference type="InterPro" id="IPR000253">
    <property type="entry name" value="FHA_dom"/>
</dbReference>
<keyword evidence="2" id="KW-0812">Transmembrane</keyword>
<sequence length="410" mass="43899">MILKITGPDGGSRDVAVDKESLTVGSGPSANVRVEDPSVSSIHLMIKWEAGAVHAIDLGSESGTRFKGNTIGDPTALQSGDVVEIGKTRISVSFGSAHALKVPPFSGEKGANAAAESAAKNASRPSGKSGYLLGGMRGRNASSLFYEELPAEQRASSKERALDIAMIWGDTIIEAAQFQSGQVTVGGAEGNQFKVYIEGVDKHVLATINGDQATLEAPAGGQILVRRKGRDEKAGTSVTIGLEDRARIKLGAVEFVVRFMKPDEKTKSGFFEGMDLYFTKILSISVMACIVLLAALMITPISNDLLAEDLFKNNARISQILLHPPSLPSRSSTSPASRRARRPRTRRAPSARRRRSRRRPIAPRTARRRSIPTSVRRTARRSSTRVCSAPWARMTARPRTSSGPAVSAAA</sequence>
<dbReference type="SUPFAM" id="SSF49879">
    <property type="entry name" value="SMAD/FHA domain"/>
    <property type="match status" value="1"/>
</dbReference>
<dbReference type="STRING" id="1391653.AKJ08_0955"/>
<feature type="compositionally biased region" description="Basic residues" evidence="1">
    <location>
        <begin position="338"/>
        <end position="370"/>
    </location>
</feature>
<dbReference type="CDD" id="cd00060">
    <property type="entry name" value="FHA"/>
    <property type="match status" value="1"/>
</dbReference>
<dbReference type="PROSITE" id="PS50006">
    <property type="entry name" value="FHA_DOMAIN"/>
    <property type="match status" value="1"/>
</dbReference>
<evidence type="ECO:0000256" key="1">
    <source>
        <dbReference type="SAM" id="MobiDB-lite"/>
    </source>
</evidence>
<evidence type="ECO:0000313" key="4">
    <source>
        <dbReference type="EMBL" id="AKU90568.1"/>
    </source>
</evidence>
<feature type="compositionally biased region" description="Low complexity" evidence="1">
    <location>
        <begin position="328"/>
        <end position="337"/>
    </location>
</feature>
<dbReference type="Pfam" id="PF00498">
    <property type="entry name" value="FHA"/>
    <property type="match status" value="1"/>
</dbReference>
<feature type="region of interest" description="Disordered" evidence="1">
    <location>
        <begin position="322"/>
        <end position="410"/>
    </location>
</feature>
<keyword evidence="2" id="KW-1133">Transmembrane helix</keyword>
<dbReference type="Gene3D" id="2.60.200.20">
    <property type="match status" value="1"/>
</dbReference>
<dbReference type="InterPro" id="IPR050923">
    <property type="entry name" value="Cell_Proc_Reg/RNA_Proc"/>
</dbReference>
<dbReference type="KEGG" id="vin:AKJ08_0955"/>
<name>A0A0K1PAK2_9BACT</name>
<accession>A0A0K1PAK2</accession>
<feature type="domain" description="FHA" evidence="3">
    <location>
        <begin position="22"/>
        <end position="71"/>
    </location>
</feature>
<gene>
    <name evidence="4" type="ORF">AKJ08_0955</name>
</gene>
<protein>
    <submittedName>
        <fullName evidence="4">Putative abductin-like protein</fullName>
    </submittedName>
</protein>
<proteinExistence type="predicted"/>
<feature type="transmembrane region" description="Helical" evidence="2">
    <location>
        <begin position="277"/>
        <end position="298"/>
    </location>
</feature>
<dbReference type="PANTHER" id="PTHR23308">
    <property type="entry name" value="NUCLEAR INHIBITOR OF PROTEIN PHOSPHATASE-1"/>
    <property type="match status" value="1"/>
</dbReference>
<dbReference type="InterPro" id="IPR008984">
    <property type="entry name" value="SMAD_FHA_dom_sf"/>
</dbReference>
<evidence type="ECO:0000259" key="3">
    <source>
        <dbReference type="PROSITE" id="PS50006"/>
    </source>
</evidence>
<evidence type="ECO:0000313" key="5">
    <source>
        <dbReference type="Proteomes" id="UP000055590"/>
    </source>
</evidence>
<keyword evidence="5" id="KW-1185">Reference proteome</keyword>
<dbReference type="EMBL" id="CP012332">
    <property type="protein sequence ID" value="AKU90568.1"/>
    <property type="molecule type" value="Genomic_DNA"/>
</dbReference>
<dbReference type="Proteomes" id="UP000055590">
    <property type="component" value="Chromosome"/>
</dbReference>
<keyword evidence="2" id="KW-0472">Membrane</keyword>
<dbReference type="SMART" id="SM00240">
    <property type="entry name" value="FHA"/>
    <property type="match status" value="1"/>
</dbReference>
<dbReference type="AlphaFoldDB" id="A0A0K1PAK2"/>